<accession>A0A6C0C9Y2</accession>
<protein>
    <submittedName>
        <fullName evidence="1">Uncharacterized protein</fullName>
    </submittedName>
</protein>
<proteinExistence type="predicted"/>
<evidence type="ECO:0000313" key="1">
    <source>
        <dbReference type="EMBL" id="QHT01241.1"/>
    </source>
</evidence>
<reference evidence="1" key="1">
    <citation type="journal article" date="2020" name="Nature">
        <title>Giant virus diversity and host interactions through global metagenomics.</title>
        <authorList>
            <person name="Schulz F."/>
            <person name="Roux S."/>
            <person name="Paez-Espino D."/>
            <person name="Jungbluth S."/>
            <person name="Walsh D.A."/>
            <person name="Denef V.J."/>
            <person name="McMahon K.D."/>
            <person name="Konstantinidis K.T."/>
            <person name="Eloe-Fadrosh E.A."/>
            <person name="Kyrpides N.C."/>
            <person name="Woyke T."/>
        </authorList>
    </citation>
    <scope>NUCLEOTIDE SEQUENCE</scope>
    <source>
        <strain evidence="1">GVMAG-M-3300020192-26</strain>
    </source>
</reference>
<dbReference type="AlphaFoldDB" id="A0A6C0C9Y2"/>
<organism evidence="1">
    <name type="scientific">viral metagenome</name>
    <dbReference type="NCBI Taxonomy" id="1070528"/>
    <lineage>
        <taxon>unclassified sequences</taxon>
        <taxon>metagenomes</taxon>
        <taxon>organismal metagenomes</taxon>
    </lineage>
</organism>
<name>A0A6C0C9Y2_9ZZZZ</name>
<sequence>MFSYCLAAMFDKMGTTLCTRTMLLQKKMIKKFGQLEIDEKLYFNKYASHVAGGLFNYLGDINLYETNNIDEELHDIRLSTDNGESFYYISLSHADIKIKDIIPDKLAKIYNFKKKSDNHDTYTEEYDKLNKKMYKQVRSFDKFSEVPTETKNDELFEPTCDLVLSVIDDNQERAKYLYSHLFSEDDRIVLKLLKSRFVIYDFGIKTVKHITSCETEKEDQNKIILTFNNQTNFILTLGTNASDVKEHISLKFKTKFKNMDGIYCVHKGTV</sequence>
<dbReference type="EMBL" id="MN739367">
    <property type="protein sequence ID" value="QHT01241.1"/>
    <property type="molecule type" value="Genomic_DNA"/>
</dbReference>